<dbReference type="Gene3D" id="3.40.710.10">
    <property type="entry name" value="DD-peptidase/beta-lactamase superfamily"/>
    <property type="match status" value="1"/>
</dbReference>
<reference evidence="2 3" key="1">
    <citation type="submission" date="2018-02" db="EMBL/GenBank/DDBJ databases">
        <title>Genomic Encyclopedia of Archaeal and Bacterial Type Strains, Phase II (KMG-II): from individual species to whole genera.</title>
        <authorList>
            <person name="Goeker M."/>
        </authorList>
    </citation>
    <scope>NUCLEOTIDE SEQUENCE [LARGE SCALE GENOMIC DNA]</scope>
    <source>
        <strain evidence="2 3">YU 961-1</strain>
    </source>
</reference>
<dbReference type="GO" id="GO:0046677">
    <property type="term" value="P:response to antibiotic"/>
    <property type="evidence" value="ECO:0007669"/>
    <property type="project" value="InterPro"/>
</dbReference>
<dbReference type="PANTHER" id="PTHR35333:SF3">
    <property type="entry name" value="BETA-LACTAMASE-TYPE TRANSPEPTIDASE FOLD CONTAINING PROTEIN"/>
    <property type="match status" value="1"/>
</dbReference>
<keyword evidence="3" id="KW-1185">Reference proteome</keyword>
<feature type="compositionally biased region" description="Pro residues" evidence="1">
    <location>
        <begin position="39"/>
        <end position="56"/>
    </location>
</feature>
<feature type="region of interest" description="Disordered" evidence="1">
    <location>
        <begin position="15"/>
        <end position="74"/>
    </location>
</feature>
<sequence>MACVAVAGVVLAGCGAPEEPASPEPVALTQVSTTAASAPPTPSAVPEPTSAPPPAPATTTQATPATSAAKPQDCPVPKSGFDCDFQRRFAAAQAYVANRPGTVGIVVRDRQTGAVWRNDHAGDLTWTASTIKLAMVVDLLRRDRAGAITLTGGDRAQITAMLHRSDDDAATALWSKYGGADHTAFNQAFPGYGMTSLHPERGFSKVYPYWGFQKCTPDDLDRLINYVLDKVPADDKRYILDNMRTVAPNQQWGVWGAGPAARPGNKDGWSEEEGGWVMNSVGFVGPGERYTLAIMNNLRGQGGYDEGQQTDTEVARLIFAGRF</sequence>
<dbReference type="InterPro" id="IPR012338">
    <property type="entry name" value="Beta-lactam/transpept-like"/>
</dbReference>
<feature type="compositionally biased region" description="Low complexity" evidence="1">
    <location>
        <begin position="57"/>
        <end position="69"/>
    </location>
</feature>
<dbReference type="GO" id="GO:0008800">
    <property type="term" value="F:beta-lactamase activity"/>
    <property type="evidence" value="ECO:0007669"/>
    <property type="project" value="InterPro"/>
</dbReference>
<dbReference type="Proteomes" id="UP000239203">
    <property type="component" value="Unassembled WGS sequence"/>
</dbReference>
<dbReference type="AlphaFoldDB" id="A0A2S6GG82"/>
<organism evidence="2 3">
    <name type="scientific">Actinokineospora auranticolor</name>
    <dbReference type="NCBI Taxonomy" id="155976"/>
    <lineage>
        <taxon>Bacteria</taxon>
        <taxon>Bacillati</taxon>
        <taxon>Actinomycetota</taxon>
        <taxon>Actinomycetes</taxon>
        <taxon>Pseudonocardiales</taxon>
        <taxon>Pseudonocardiaceae</taxon>
        <taxon>Actinokineospora</taxon>
    </lineage>
</organism>
<evidence type="ECO:0000313" key="2">
    <source>
        <dbReference type="EMBL" id="PPK64205.1"/>
    </source>
</evidence>
<dbReference type="SUPFAM" id="SSF56601">
    <property type="entry name" value="beta-lactamase/transpeptidase-like"/>
    <property type="match status" value="1"/>
</dbReference>
<dbReference type="GO" id="GO:0030655">
    <property type="term" value="P:beta-lactam antibiotic catabolic process"/>
    <property type="evidence" value="ECO:0007669"/>
    <property type="project" value="InterPro"/>
</dbReference>
<proteinExistence type="predicted"/>
<evidence type="ECO:0000313" key="3">
    <source>
        <dbReference type="Proteomes" id="UP000239203"/>
    </source>
</evidence>
<dbReference type="PANTHER" id="PTHR35333">
    <property type="entry name" value="BETA-LACTAMASE"/>
    <property type="match status" value="1"/>
</dbReference>
<dbReference type="EMBL" id="PTIX01000021">
    <property type="protein sequence ID" value="PPK64205.1"/>
    <property type="molecule type" value="Genomic_DNA"/>
</dbReference>
<dbReference type="InterPro" id="IPR000871">
    <property type="entry name" value="Beta-lactam_class-A"/>
</dbReference>
<protein>
    <submittedName>
        <fullName evidence="2">Beta-lactamase class A</fullName>
    </submittedName>
</protein>
<evidence type="ECO:0000256" key="1">
    <source>
        <dbReference type="SAM" id="MobiDB-lite"/>
    </source>
</evidence>
<accession>A0A2S6GG82</accession>
<gene>
    <name evidence="2" type="ORF">CLV40_12169</name>
</gene>
<comment type="caution">
    <text evidence="2">The sequence shown here is derived from an EMBL/GenBank/DDBJ whole genome shotgun (WGS) entry which is preliminary data.</text>
</comment>
<name>A0A2S6GG82_9PSEU</name>
<feature type="compositionally biased region" description="Low complexity" evidence="1">
    <location>
        <begin position="15"/>
        <end position="38"/>
    </location>
</feature>